<evidence type="ECO:0000313" key="2">
    <source>
        <dbReference type="Proteomes" id="UP000266673"/>
    </source>
</evidence>
<organism evidence="1 2">
    <name type="scientific">Gigaspora rosea</name>
    <dbReference type="NCBI Taxonomy" id="44941"/>
    <lineage>
        <taxon>Eukaryota</taxon>
        <taxon>Fungi</taxon>
        <taxon>Fungi incertae sedis</taxon>
        <taxon>Mucoromycota</taxon>
        <taxon>Glomeromycotina</taxon>
        <taxon>Glomeromycetes</taxon>
        <taxon>Diversisporales</taxon>
        <taxon>Gigasporaceae</taxon>
        <taxon>Gigaspora</taxon>
    </lineage>
</organism>
<keyword evidence="2" id="KW-1185">Reference proteome</keyword>
<accession>A0A397U9I1</accession>
<comment type="caution">
    <text evidence="1">The sequence shown here is derived from an EMBL/GenBank/DDBJ whole genome shotgun (WGS) entry which is preliminary data.</text>
</comment>
<protein>
    <submittedName>
        <fullName evidence="1">Uncharacterized protein</fullName>
    </submittedName>
</protein>
<proteinExistence type="predicted"/>
<gene>
    <name evidence="1" type="ORF">C2G38_2217307</name>
</gene>
<sequence>MFLLLNKKGDKYNLDYDAKWATQKSCLAKNTIPILLEAFGEQYNTNRNELLDMLQQKLKSKRSYRSLWEDSFRTAHFEITKIIIKLIEQIYAPQNSGHSNTYNVAYTNMNNFEKMSRRAEAFRYLHSKKDLHITSYDLAEIKKVLGTNEVHSPEFSDDELSDKGKEYVNIYELLWRSEELHELLHNILDTTIAPVYIT</sequence>
<reference evidence="1 2" key="1">
    <citation type="submission" date="2018-06" db="EMBL/GenBank/DDBJ databases">
        <title>Comparative genomics reveals the genomic features of Rhizophagus irregularis, R. cerebriforme, R. diaphanum and Gigaspora rosea, and their symbiotic lifestyle signature.</title>
        <authorList>
            <person name="Morin E."/>
            <person name="San Clemente H."/>
            <person name="Chen E.C.H."/>
            <person name="De La Providencia I."/>
            <person name="Hainaut M."/>
            <person name="Kuo A."/>
            <person name="Kohler A."/>
            <person name="Murat C."/>
            <person name="Tang N."/>
            <person name="Roy S."/>
            <person name="Loubradou J."/>
            <person name="Henrissat B."/>
            <person name="Grigoriev I.V."/>
            <person name="Corradi N."/>
            <person name="Roux C."/>
            <person name="Martin F.M."/>
        </authorList>
    </citation>
    <scope>NUCLEOTIDE SEQUENCE [LARGE SCALE GENOMIC DNA]</scope>
    <source>
        <strain evidence="1 2">DAOM 194757</strain>
    </source>
</reference>
<name>A0A397U9I1_9GLOM</name>
<dbReference type="OrthoDB" id="2372437at2759"/>
<dbReference type="AlphaFoldDB" id="A0A397U9I1"/>
<dbReference type="Proteomes" id="UP000266673">
    <property type="component" value="Unassembled WGS sequence"/>
</dbReference>
<evidence type="ECO:0000313" key="1">
    <source>
        <dbReference type="EMBL" id="RIB06361.1"/>
    </source>
</evidence>
<dbReference type="EMBL" id="QKWP01001828">
    <property type="protein sequence ID" value="RIB06361.1"/>
    <property type="molecule type" value="Genomic_DNA"/>
</dbReference>